<keyword evidence="2" id="KW-1185">Reference proteome</keyword>
<dbReference type="EMBL" id="NKUC01000058">
    <property type="protein sequence ID" value="PYD55652.1"/>
    <property type="molecule type" value="Genomic_DNA"/>
</dbReference>
<dbReference type="RefSeq" id="WP_110570454.1">
    <property type="nucleotide sequence ID" value="NZ_NKUC01000058.1"/>
</dbReference>
<evidence type="ECO:0000313" key="1">
    <source>
        <dbReference type="EMBL" id="PYD55652.1"/>
    </source>
</evidence>
<protein>
    <submittedName>
        <fullName evidence="1">Uncharacterized protein</fullName>
    </submittedName>
</protein>
<comment type="caution">
    <text evidence="1">The sequence shown here is derived from an EMBL/GenBank/DDBJ whole genome shotgun (WGS) entry which is preliminary data.</text>
</comment>
<evidence type="ECO:0000313" key="2">
    <source>
        <dbReference type="Proteomes" id="UP000248257"/>
    </source>
</evidence>
<organism evidence="1 2">
    <name type="scientific">Komagataeibacter xylinus</name>
    <name type="common">Gluconacetobacter xylinus</name>
    <dbReference type="NCBI Taxonomy" id="28448"/>
    <lineage>
        <taxon>Bacteria</taxon>
        <taxon>Pseudomonadati</taxon>
        <taxon>Pseudomonadota</taxon>
        <taxon>Alphaproteobacteria</taxon>
        <taxon>Acetobacterales</taxon>
        <taxon>Acetobacteraceae</taxon>
        <taxon>Komagataeibacter</taxon>
    </lineage>
</organism>
<sequence length="79" mass="8988">GFERDDGDHHYYIYHNLAGRKTMKKTKMSMGKSHKTIGDPLLGQMARQLGLTKTSFLELVDCTLDQVGYEALVFPLKKN</sequence>
<dbReference type="OrthoDB" id="671511at2"/>
<gene>
    <name evidence="1" type="ORF">CFR75_15260</name>
</gene>
<feature type="non-terminal residue" evidence="1">
    <location>
        <position position="1"/>
    </location>
</feature>
<accession>A0A318PIX9</accession>
<dbReference type="Proteomes" id="UP000248257">
    <property type="component" value="Unassembled WGS sequence"/>
</dbReference>
<proteinExistence type="predicted"/>
<name>A0A318PIX9_KOMXY</name>
<reference evidence="1 2" key="1">
    <citation type="submission" date="2017-07" db="EMBL/GenBank/DDBJ databases">
        <title>A draft genome sequence of Komagataeibacter xylinus LMG 1515.</title>
        <authorList>
            <person name="Skraban J."/>
            <person name="Cleenwerck I."/>
            <person name="Vandamme P."/>
            <person name="Trcek J."/>
        </authorList>
    </citation>
    <scope>NUCLEOTIDE SEQUENCE [LARGE SCALE GENOMIC DNA]</scope>
    <source>
        <strain evidence="1 2">LMG 1515</strain>
    </source>
</reference>
<dbReference type="AlphaFoldDB" id="A0A318PIX9"/>